<dbReference type="Gene3D" id="3.40.50.10420">
    <property type="entry name" value="NagB/RpiA/CoA transferase-like"/>
    <property type="match status" value="1"/>
</dbReference>
<dbReference type="AlphaFoldDB" id="A0A813FZ19"/>
<dbReference type="SUPFAM" id="SSF100950">
    <property type="entry name" value="NagB/RpiA/CoA transferase-like"/>
    <property type="match status" value="1"/>
</dbReference>
<name>A0A813FZ19_POLGL</name>
<keyword evidence="3" id="KW-0175">Coiled coil</keyword>
<dbReference type="FunFam" id="3.40.50.10420:FF:000001">
    <property type="entry name" value="Methenyltetrahydrofolate synthase domain-containing protein"/>
    <property type="match status" value="1"/>
</dbReference>
<accession>A0A813FZ19</accession>
<dbReference type="OrthoDB" id="433414at2759"/>
<evidence type="ECO:0000256" key="2">
    <source>
        <dbReference type="ARBA" id="ARBA00022884"/>
    </source>
</evidence>
<dbReference type="OMA" id="KTVYMAV"/>
<dbReference type="Proteomes" id="UP000654075">
    <property type="component" value="Unassembled WGS sequence"/>
</dbReference>
<keyword evidence="2" id="KW-0694">RNA-binding</keyword>
<proteinExistence type="predicted"/>
<evidence type="ECO:0000256" key="4">
    <source>
        <dbReference type="SAM" id="MobiDB-lite"/>
    </source>
</evidence>
<dbReference type="GO" id="GO:0003723">
    <property type="term" value="F:RNA binding"/>
    <property type="evidence" value="ECO:0007669"/>
    <property type="project" value="UniProtKB-KW"/>
</dbReference>
<dbReference type="EMBL" id="CAJNNV010025679">
    <property type="protein sequence ID" value="CAE8615653.1"/>
    <property type="molecule type" value="Genomic_DNA"/>
</dbReference>
<evidence type="ECO:0000256" key="3">
    <source>
        <dbReference type="SAM" id="Coils"/>
    </source>
</evidence>
<evidence type="ECO:0000313" key="5">
    <source>
        <dbReference type="EMBL" id="CAE8615653.1"/>
    </source>
</evidence>
<dbReference type="PANTHER" id="PTHR13017:SF0">
    <property type="entry name" value="METHENYLTETRAHYDROFOLATE SYNTHASE DOMAIN-CONTAINING PROTEIN"/>
    <property type="match status" value="1"/>
</dbReference>
<keyword evidence="6" id="KW-1185">Reference proteome</keyword>
<feature type="region of interest" description="Disordered" evidence="4">
    <location>
        <begin position="372"/>
        <end position="392"/>
    </location>
</feature>
<dbReference type="Pfam" id="PF01812">
    <property type="entry name" value="5-FTHF_cyc-lig"/>
    <property type="match status" value="1"/>
</dbReference>
<reference evidence="5" key="1">
    <citation type="submission" date="2021-02" db="EMBL/GenBank/DDBJ databases">
        <authorList>
            <person name="Dougan E. K."/>
            <person name="Rhodes N."/>
            <person name="Thang M."/>
            <person name="Chan C."/>
        </authorList>
    </citation>
    <scope>NUCLEOTIDE SEQUENCE</scope>
</reference>
<evidence type="ECO:0000256" key="1">
    <source>
        <dbReference type="ARBA" id="ARBA00015518"/>
    </source>
</evidence>
<feature type="non-terminal residue" evidence="5">
    <location>
        <position position="1"/>
    </location>
</feature>
<dbReference type="InterPro" id="IPR002698">
    <property type="entry name" value="FTHF_cligase"/>
</dbReference>
<organism evidence="5 6">
    <name type="scientific">Polarella glacialis</name>
    <name type="common">Dinoflagellate</name>
    <dbReference type="NCBI Taxonomy" id="89957"/>
    <lineage>
        <taxon>Eukaryota</taxon>
        <taxon>Sar</taxon>
        <taxon>Alveolata</taxon>
        <taxon>Dinophyceae</taxon>
        <taxon>Suessiales</taxon>
        <taxon>Suessiaceae</taxon>
        <taxon>Polarella</taxon>
    </lineage>
</organism>
<dbReference type="InterPro" id="IPR037171">
    <property type="entry name" value="NagB/RpiA_transferase-like"/>
</dbReference>
<comment type="caution">
    <text evidence="5">The sequence shown here is derived from an EMBL/GenBank/DDBJ whole genome shotgun (WGS) entry which is preliminary data.</text>
</comment>
<evidence type="ECO:0000313" key="6">
    <source>
        <dbReference type="Proteomes" id="UP000654075"/>
    </source>
</evidence>
<dbReference type="GO" id="GO:0005737">
    <property type="term" value="C:cytoplasm"/>
    <property type="evidence" value="ECO:0007669"/>
    <property type="project" value="TreeGrafter"/>
</dbReference>
<dbReference type="PANTHER" id="PTHR13017">
    <property type="entry name" value="5-FORMYLTETRAHYDROFOLATE CYCLO-LIGASE-RELATED"/>
    <property type="match status" value="1"/>
</dbReference>
<dbReference type="InterPro" id="IPR024185">
    <property type="entry name" value="FTHF_cligase-like_sf"/>
</dbReference>
<protein>
    <recommendedName>
        <fullName evidence="1">Methenyltetrahydrofolate synthase domain-containing protein</fullName>
    </recommendedName>
</protein>
<gene>
    <name evidence="5" type="ORF">PGLA1383_LOCUS33365</name>
</gene>
<feature type="coiled-coil region" evidence="3">
    <location>
        <begin position="68"/>
        <end position="99"/>
    </location>
</feature>
<sequence length="392" mass="43283">VRSVALYTDSTRKVSGLGSLVAAVAPWNRAKRSWGEPVPSGGSAWPRATAAAAVARRGLRAVSCQAFVQETEAERLALDKEARQSMEEHMKKVEDLAAEGNIRAQKTAWKWRVRKQIWDYLEDNDLADRPRPVHNRIPNFKGSGEAGARLAQLPEFLAAKVVKVNPDTPQKSVRIAVMEQNKVLYVPQPRLRTGFFSRLEPGSVPKSQFKYASTPGGMRELAKAVETLTDKTKIDIVVIGSVAVNPENGARVGKGEGFAELEYGILRMLGQVDDSTPIITCVHDCQVVTKNLPPAGMELMKHDVPVDIIVTPTRVIIVNPEKRYPKPTGIYWELLSKEKFDQIKVLQNLKKDIEKKTGQMIEIGTEVEALPPLAKRGQGGKGGRGSDLNRKR</sequence>